<proteinExistence type="predicted"/>
<evidence type="ECO:0000313" key="3">
    <source>
        <dbReference type="EMBL" id="KAF2213790.1"/>
    </source>
</evidence>
<evidence type="ECO:0000313" key="4">
    <source>
        <dbReference type="Proteomes" id="UP000799539"/>
    </source>
</evidence>
<gene>
    <name evidence="3" type="ORF">CERZMDRAFT_95826</name>
</gene>
<dbReference type="Pfam" id="PF25534">
    <property type="entry name" value="DUF7918"/>
    <property type="match status" value="1"/>
</dbReference>
<dbReference type="Proteomes" id="UP000799539">
    <property type="component" value="Unassembled WGS sequence"/>
</dbReference>
<dbReference type="OrthoDB" id="5409365at2759"/>
<sequence length="344" mass="39027">MPDFSGVAVAVVGTDGKAFKEWGVQKTKNRVTSCYIQSEKDKQFCIRITPHIDQWDATFAWKEYYGVHDMLATVRLDGQEKLERRAIVYLDKYHRYFNQRTHGEIHLDGKKIQDEAGNTRLYKWTFQEVGIELLLENLSLDTPAAAANTTTTTTTTISDEDHNTDPLRTAFSSLGSNNLADKEEPSTSGVIEVALEFIRIAAFERPRTDKNPYDHVQSATSSHAPAASSSFSSSSTKDQAHVAANTGGDIIKPSRHVIEYDRMFPDDPPHATYKFFYRSEEVLRKFDFAGFPVPAVPREDRIAKEIEKKRKVKEEGERVKGSERKEEEGEFRAKKISLPVMLKK</sequence>
<protein>
    <recommendedName>
        <fullName evidence="2">DUF7918 domain-containing protein</fullName>
    </recommendedName>
</protein>
<keyword evidence="4" id="KW-1185">Reference proteome</keyword>
<reference evidence="3" key="1">
    <citation type="journal article" date="2020" name="Stud. Mycol.">
        <title>101 Dothideomycetes genomes: a test case for predicting lifestyles and emergence of pathogens.</title>
        <authorList>
            <person name="Haridas S."/>
            <person name="Albert R."/>
            <person name="Binder M."/>
            <person name="Bloem J."/>
            <person name="Labutti K."/>
            <person name="Salamov A."/>
            <person name="Andreopoulos B."/>
            <person name="Baker S."/>
            <person name="Barry K."/>
            <person name="Bills G."/>
            <person name="Bluhm B."/>
            <person name="Cannon C."/>
            <person name="Castanera R."/>
            <person name="Culley D."/>
            <person name="Daum C."/>
            <person name="Ezra D."/>
            <person name="Gonzalez J."/>
            <person name="Henrissat B."/>
            <person name="Kuo A."/>
            <person name="Liang C."/>
            <person name="Lipzen A."/>
            <person name="Lutzoni F."/>
            <person name="Magnuson J."/>
            <person name="Mondo S."/>
            <person name="Nolan M."/>
            <person name="Ohm R."/>
            <person name="Pangilinan J."/>
            <person name="Park H.-J."/>
            <person name="Ramirez L."/>
            <person name="Alfaro M."/>
            <person name="Sun H."/>
            <person name="Tritt A."/>
            <person name="Yoshinaga Y."/>
            <person name="Zwiers L.-H."/>
            <person name="Turgeon B."/>
            <person name="Goodwin S."/>
            <person name="Spatafora J."/>
            <person name="Crous P."/>
            <person name="Grigoriev I."/>
        </authorList>
    </citation>
    <scope>NUCLEOTIDE SEQUENCE</scope>
    <source>
        <strain evidence="3">SCOH1-5</strain>
    </source>
</reference>
<feature type="compositionally biased region" description="Low complexity" evidence="1">
    <location>
        <begin position="218"/>
        <end position="235"/>
    </location>
</feature>
<feature type="domain" description="DUF7918" evidence="2">
    <location>
        <begin position="12"/>
        <end position="132"/>
    </location>
</feature>
<accession>A0A6A6FK71</accession>
<organism evidence="3 4">
    <name type="scientific">Cercospora zeae-maydis SCOH1-5</name>
    <dbReference type="NCBI Taxonomy" id="717836"/>
    <lineage>
        <taxon>Eukaryota</taxon>
        <taxon>Fungi</taxon>
        <taxon>Dikarya</taxon>
        <taxon>Ascomycota</taxon>
        <taxon>Pezizomycotina</taxon>
        <taxon>Dothideomycetes</taxon>
        <taxon>Dothideomycetidae</taxon>
        <taxon>Mycosphaerellales</taxon>
        <taxon>Mycosphaerellaceae</taxon>
        <taxon>Cercospora</taxon>
    </lineage>
</organism>
<feature type="region of interest" description="Disordered" evidence="1">
    <location>
        <begin position="309"/>
        <end position="330"/>
    </location>
</feature>
<evidence type="ECO:0000256" key="1">
    <source>
        <dbReference type="SAM" id="MobiDB-lite"/>
    </source>
</evidence>
<evidence type="ECO:0000259" key="2">
    <source>
        <dbReference type="Pfam" id="PF25534"/>
    </source>
</evidence>
<dbReference type="PANTHER" id="PTHR36223:SF1">
    <property type="entry name" value="TRANSCRIPTION ELONGATION FACTOR EAF N-TERMINAL DOMAIN-CONTAINING PROTEIN"/>
    <property type="match status" value="1"/>
</dbReference>
<dbReference type="PANTHER" id="PTHR36223">
    <property type="entry name" value="BETA-LACTAMASE-TYPE TRANSPEPTIDASE FOLD DOMAIN CONTAINING PROTEIN"/>
    <property type="match status" value="1"/>
</dbReference>
<feature type="region of interest" description="Disordered" evidence="1">
    <location>
        <begin position="151"/>
        <end position="170"/>
    </location>
</feature>
<name>A0A6A6FK71_9PEZI</name>
<feature type="region of interest" description="Disordered" evidence="1">
    <location>
        <begin position="208"/>
        <end position="248"/>
    </location>
</feature>
<dbReference type="InterPro" id="IPR057678">
    <property type="entry name" value="DUF7918"/>
</dbReference>
<dbReference type="EMBL" id="ML992669">
    <property type="protein sequence ID" value="KAF2213790.1"/>
    <property type="molecule type" value="Genomic_DNA"/>
</dbReference>
<dbReference type="AlphaFoldDB" id="A0A6A6FK71"/>